<sequence length="351" mass="39529">MKKLFILLSLSILALYTSSCQNSAEEILQSTEASEFSEDKFTQKGSYLEFNNEEAFLDIFNRILSNTYSIQKSPSLNNFMSLENKYKLANESDPLVSSSKTKVYSDATEEFGNVEIIENRVGSVTLSELLNEEGVIKIGKRIYKFEGNYAYIINDGNENTLKRLLGGEQYSNLENISYQKVIHPLIIQEDLITKSSSGGEYERSPIFITTNDSKRREHIKFNPYLLVIDNAQTEIVIEMEGRAQKKQLFGIWGTTFSDEMVWGEIHLNSGSWHYNQPPAGGMDIPQGTNYFTTGLKARTIGARFCGWAQKLGNTGGVSAVKASITFKAKKSEFQPTDWAGIYTNNYTSITK</sequence>
<dbReference type="EMBL" id="VSSQ01004876">
    <property type="protein sequence ID" value="MPM26976.1"/>
    <property type="molecule type" value="Genomic_DNA"/>
</dbReference>
<comment type="caution">
    <text evidence="1">The sequence shown here is derived from an EMBL/GenBank/DDBJ whole genome shotgun (WGS) entry which is preliminary data.</text>
</comment>
<proteinExistence type="predicted"/>
<dbReference type="AlphaFoldDB" id="A0A644YEP6"/>
<name>A0A644YEP6_9ZZZZ</name>
<accession>A0A644YEP6</accession>
<evidence type="ECO:0000313" key="1">
    <source>
        <dbReference type="EMBL" id="MPM26976.1"/>
    </source>
</evidence>
<gene>
    <name evidence="1" type="ORF">SDC9_73481</name>
</gene>
<reference evidence="1" key="1">
    <citation type="submission" date="2019-08" db="EMBL/GenBank/DDBJ databases">
        <authorList>
            <person name="Kucharzyk K."/>
            <person name="Murdoch R.W."/>
            <person name="Higgins S."/>
            <person name="Loffler F."/>
        </authorList>
    </citation>
    <scope>NUCLEOTIDE SEQUENCE</scope>
</reference>
<organism evidence="1">
    <name type="scientific">bioreactor metagenome</name>
    <dbReference type="NCBI Taxonomy" id="1076179"/>
    <lineage>
        <taxon>unclassified sequences</taxon>
        <taxon>metagenomes</taxon>
        <taxon>ecological metagenomes</taxon>
    </lineage>
</organism>
<protein>
    <submittedName>
        <fullName evidence="1">Uncharacterized protein</fullName>
    </submittedName>
</protein>